<dbReference type="EMBL" id="MCFA01000235">
    <property type="protein sequence ID" value="ORX97391.1"/>
    <property type="molecule type" value="Genomic_DNA"/>
</dbReference>
<reference evidence="1 2" key="1">
    <citation type="submission" date="2016-07" db="EMBL/GenBank/DDBJ databases">
        <title>Pervasive Adenine N6-methylation of Active Genes in Fungi.</title>
        <authorList>
            <consortium name="DOE Joint Genome Institute"/>
            <person name="Mondo S.J."/>
            <person name="Dannebaum R.O."/>
            <person name="Kuo R.C."/>
            <person name="Labutti K."/>
            <person name="Haridas S."/>
            <person name="Kuo A."/>
            <person name="Salamov A."/>
            <person name="Ahrendt S.R."/>
            <person name="Lipzen A."/>
            <person name="Sullivan W."/>
            <person name="Andreopoulos W.B."/>
            <person name="Clum A."/>
            <person name="Lindquist E."/>
            <person name="Daum C."/>
            <person name="Ramamoorthy G.K."/>
            <person name="Gryganskyi A."/>
            <person name="Culley D."/>
            <person name="Magnuson J.K."/>
            <person name="James T.Y."/>
            <person name="O'Malley M.A."/>
            <person name="Stajich J.E."/>
            <person name="Spatafora J.W."/>
            <person name="Visel A."/>
            <person name="Grigoriev I.V."/>
        </authorList>
    </citation>
    <scope>NUCLEOTIDE SEQUENCE [LARGE SCALE GENOMIC DNA]</scope>
    <source>
        <strain evidence="1 2">CBS 115471</strain>
    </source>
</reference>
<dbReference type="STRING" id="1231657.A0A1Y1YH78"/>
<comment type="caution">
    <text evidence="1">The sequence shown here is derived from an EMBL/GenBank/DDBJ whole genome shotgun (WGS) entry which is preliminary data.</text>
</comment>
<protein>
    <submittedName>
        <fullName evidence="1">Uncharacterized protein</fullName>
    </submittedName>
</protein>
<name>A0A1Y1YH78_9PLEO</name>
<proteinExistence type="predicted"/>
<sequence>MEKLSQGTGIIFTIDPRDKPGVSLASLLNPSSPTAPMPLLRSPETGLYPAILAVNTTTHNEATPILYSHNRFRFNPSNTLAPFVAQVGSNLHANLIQHLGMPFPSFDDGGGESQASRREILGSGAHQQGIQ</sequence>
<accession>A0A1Y1YH78</accession>
<gene>
    <name evidence="1" type="ORF">BCR34DRAFT_593511</name>
</gene>
<dbReference type="OrthoDB" id="62952at2759"/>
<keyword evidence="2" id="KW-1185">Reference proteome</keyword>
<dbReference type="Proteomes" id="UP000193144">
    <property type="component" value="Unassembled WGS sequence"/>
</dbReference>
<organism evidence="1 2">
    <name type="scientific">Clohesyomyces aquaticus</name>
    <dbReference type="NCBI Taxonomy" id="1231657"/>
    <lineage>
        <taxon>Eukaryota</taxon>
        <taxon>Fungi</taxon>
        <taxon>Dikarya</taxon>
        <taxon>Ascomycota</taxon>
        <taxon>Pezizomycotina</taxon>
        <taxon>Dothideomycetes</taxon>
        <taxon>Pleosporomycetidae</taxon>
        <taxon>Pleosporales</taxon>
        <taxon>Lindgomycetaceae</taxon>
        <taxon>Clohesyomyces</taxon>
    </lineage>
</organism>
<evidence type="ECO:0000313" key="2">
    <source>
        <dbReference type="Proteomes" id="UP000193144"/>
    </source>
</evidence>
<dbReference type="AlphaFoldDB" id="A0A1Y1YH78"/>
<evidence type="ECO:0000313" key="1">
    <source>
        <dbReference type="EMBL" id="ORX97391.1"/>
    </source>
</evidence>